<evidence type="ECO:0000313" key="1">
    <source>
        <dbReference type="EMBL" id="ACL42806.1"/>
    </source>
</evidence>
<dbReference type="InterPro" id="IPR015943">
    <property type="entry name" value="WD40/YVTN_repeat-like_dom_sf"/>
</dbReference>
<dbReference type="KEGG" id="cyn:Cyan7425_0414"/>
<dbReference type="EMBL" id="CP001344">
    <property type="protein sequence ID" value="ACL42806.1"/>
    <property type="molecule type" value="Genomic_DNA"/>
</dbReference>
<accession>B8HT09</accession>
<gene>
    <name evidence="1" type="ordered locus">Cyan7425_0414</name>
</gene>
<sequence>MYIDWYFLVAITLILYFKPNDLQYCLLGVELTDTDSKNKKDWLNRADHLIKHIFQHSPHDVIQTIQITPTSNQASNQEKIFVISRHNLLMSLDGYAWKRITQGLDAHKLLSMSVSPFIADDGTIFIASLGGGVYCSNDFGDSWSSCQDKVLEACVTHLAISSNFNVDYTVIALGLSGKVYRSRNRGQKWEIILNHANELPGYIDKQAKAVVRRQYDWSSLQYDAGMGWQDLHQSVGVTGFEFASDGLLLGTSQGKIYKSMDNSSAWEMWIDLGRSTRINCLTIPKNGSLKNSILVGTHSDGLFCFKEKKLINYNRSPSQHLGSITSIATLEDQDGTCNILVCSKDKAVYRSVDYGQSWLKLEQGLTKNSQADEARYQAAHFNAVFAVDRNSSKFTGNVFVGGFDGLFKTNCLSDYWEYIQTLSIGTILGLDLSPGLAGKPLLAITTYNSGAYFYQHDSTWLTVHNKGLQTIRLGTIAFSPNFASDHIIFAATEGYLLETV</sequence>
<dbReference type="STRING" id="395961.Cyan7425_0414"/>
<reference evidence="1" key="1">
    <citation type="submission" date="2009-01" db="EMBL/GenBank/DDBJ databases">
        <title>Complete sequence of chromosome Cyanothece sp. PCC 7425.</title>
        <authorList>
            <consortium name="US DOE Joint Genome Institute"/>
            <person name="Lucas S."/>
            <person name="Copeland A."/>
            <person name="Lapidus A."/>
            <person name="Glavina del Rio T."/>
            <person name="Dalin E."/>
            <person name="Tice H."/>
            <person name="Bruce D."/>
            <person name="Goodwin L."/>
            <person name="Pitluck S."/>
            <person name="Sims D."/>
            <person name="Meineke L."/>
            <person name="Brettin T."/>
            <person name="Detter J.C."/>
            <person name="Han C."/>
            <person name="Larimer F."/>
            <person name="Land M."/>
            <person name="Hauser L."/>
            <person name="Kyrpides N."/>
            <person name="Ovchinnikova G."/>
            <person name="Liberton M."/>
            <person name="Stoeckel J."/>
            <person name="Banerjee A."/>
            <person name="Singh A."/>
            <person name="Page L."/>
            <person name="Sato H."/>
            <person name="Zhao L."/>
            <person name="Sherman L."/>
            <person name="Pakrasi H."/>
            <person name="Richardson P."/>
        </authorList>
    </citation>
    <scope>NUCLEOTIDE SEQUENCE</scope>
    <source>
        <strain evidence="1">PCC 7425</strain>
    </source>
</reference>
<dbReference type="HOGENOM" id="CLU_544817_0_0_3"/>
<organism evidence="1">
    <name type="scientific">Cyanothece sp. (strain PCC 7425 / ATCC 29141)</name>
    <dbReference type="NCBI Taxonomy" id="395961"/>
    <lineage>
        <taxon>Bacteria</taxon>
        <taxon>Bacillati</taxon>
        <taxon>Cyanobacteriota</taxon>
        <taxon>Cyanophyceae</taxon>
        <taxon>Gomontiellales</taxon>
        <taxon>Cyanothecaceae</taxon>
        <taxon>Cyanothece</taxon>
    </lineage>
</organism>
<protein>
    <submittedName>
        <fullName evidence="1">Uncharacterized protein</fullName>
    </submittedName>
</protein>
<dbReference type="Gene3D" id="2.130.10.10">
    <property type="entry name" value="YVTN repeat-like/Quinoprotein amine dehydrogenase"/>
    <property type="match status" value="2"/>
</dbReference>
<dbReference type="eggNOG" id="COG4447">
    <property type="taxonomic scope" value="Bacteria"/>
</dbReference>
<name>B8HT09_CYAP4</name>
<dbReference type="AlphaFoldDB" id="B8HT09"/>
<dbReference type="OrthoDB" id="9757947at2"/>
<dbReference type="SUPFAM" id="SSF110296">
    <property type="entry name" value="Oligoxyloglucan reducing end-specific cellobiohydrolase"/>
    <property type="match status" value="2"/>
</dbReference>
<proteinExistence type="predicted"/>